<dbReference type="EMBL" id="JAAZAL010000058">
    <property type="protein sequence ID" value="NLE30962.1"/>
    <property type="molecule type" value="Genomic_DNA"/>
</dbReference>
<sequence length="99" mass="11682">QYLFNIHTHPIHTNEKKESYYNFFSAQDIKSLISSKAIMTGLITDKLWILIRSDKTPDNLDNLLDSSVTPQYLEETLYMGVYRADFNKKAYRFRLLNSK</sequence>
<accession>A0A847ETC6</accession>
<dbReference type="Proteomes" id="UP000554004">
    <property type="component" value="Unassembled WGS sequence"/>
</dbReference>
<organism evidence="1 2">
    <name type="scientific">Candidatus Dojkabacteria bacterium</name>
    <dbReference type="NCBI Taxonomy" id="2099670"/>
    <lineage>
        <taxon>Bacteria</taxon>
        <taxon>Candidatus Dojkabacteria</taxon>
    </lineage>
</organism>
<feature type="non-terminal residue" evidence="1">
    <location>
        <position position="1"/>
    </location>
</feature>
<protein>
    <submittedName>
        <fullName evidence="1">Uncharacterized protein</fullName>
    </submittedName>
</protein>
<dbReference type="AlphaFoldDB" id="A0A847ETC6"/>
<evidence type="ECO:0000313" key="2">
    <source>
        <dbReference type="Proteomes" id="UP000554004"/>
    </source>
</evidence>
<name>A0A847ETC6_9BACT</name>
<proteinExistence type="predicted"/>
<gene>
    <name evidence="1" type="ORF">GX618_01675</name>
</gene>
<comment type="caution">
    <text evidence="1">The sequence shown here is derived from an EMBL/GenBank/DDBJ whole genome shotgun (WGS) entry which is preliminary data.</text>
</comment>
<evidence type="ECO:0000313" key="1">
    <source>
        <dbReference type="EMBL" id="NLE30962.1"/>
    </source>
</evidence>
<reference evidence="1 2" key="1">
    <citation type="journal article" date="2020" name="Biotechnol. Biofuels">
        <title>New insights from the biogas microbiome by comprehensive genome-resolved metagenomics of nearly 1600 species originating from multiple anaerobic digesters.</title>
        <authorList>
            <person name="Campanaro S."/>
            <person name="Treu L."/>
            <person name="Rodriguez-R L.M."/>
            <person name="Kovalovszki A."/>
            <person name="Ziels R.M."/>
            <person name="Maus I."/>
            <person name="Zhu X."/>
            <person name="Kougias P.G."/>
            <person name="Basile A."/>
            <person name="Luo G."/>
            <person name="Schluter A."/>
            <person name="Konstantinidis K.T."/>
            <person name="Angelidaki I."/>
        </authorList>
    </citation>
    <scope>NUCLEOTIDE SEQUENCE [LARGE SCALE GENOMIC DNA]</scope>
    <source>
        <strain evidence="1">AS06rmzACSIP_421</strain>
    </source>
</reference>